<dbReference type="AlphaFoldDB" id="A0A833YPZ4"/>
<organism evidence="1 2">
    <name type="scientific">Phyllostomus discolor</name>
    <name type="common">pale spear-nosed bat</name>
    <dbReference type="NCBI Taxonomy" id="89673"/>
    <lineage>
        <taxon>Eukaryota</taxon>
        <taxon>Metazoa</taxon>
        <taxon>Chordata</taxon>
        <taxon>Craniata</taxon>
        <taxon>Vertebrata</taxon>
        <taxon>Euteleostomi</taxon>
        <taxon>Mammalia</taxon>
        <taxon>Eutheria</taxon>
        <taxon>Laurasiatheria</taxon>
        <taxon>Chiroptera</taxon>
        <taxon>Yangochiroptera</taxon>
        <taxon>Phyllostomidae</taxon>
        <taxon>Phyllostominae</taxon>
        <taxon>Phyllostomus</taxon>
    </lineage>
</organism>
<evidence type="ECO:0000313" key="2">
    <source>
        <dbReference type="Proteomes" id="UP000664940"/>
    </source>
</evidence>
<protein>
    <submittedName>
        <fullName evidence="1">Uncharacterized protein</fullName>
    </submittedName>
</protein>
<proteinExistence type="predicted"/>
<dbReference type="Proteomes" id="UP000664940">
    <property type="component" value="Unassembled WGS sequence"/>
</dbReference>
<reference evidence="1 2" key="1">
    <citation type="journal article" date="2020" name="Nature">
        <title>Six reference-quality genomes reveal evolution of bat adaptations.</title>
        <authorList>
            <person name="Jebb D."/>
            <person name="Huang Z."/>
            <person name="Pippel M."/>
            <person name="Hughes G.M."/>
            <person name="Lavrichenko K."/>
            <person name="Devanna P."/>
            <person name="Winkler S."/>
            <person name="Jermiin L.S."/>
            <person name="Skirmuntt E.C."/>
            <person name="Katzourakis A."/>
            <person name="Burkitt-Gray L."/>
            <person name="Ray D.A."/>
            <person name="Sullivan K.A.M."/>
            <person name="Roscito J.G."/>
            <person name="Kirilenko B.M."/>
            <person name="Davalos L.M."/>
            <person name="Corthals A.P."/>
            <person name="Power M.L."/>
            <person name="Jones G."/>
            <person name="Ransome R.D."/>
            <person name="Dechmann D.K.N."/>
            <person name="Locatelli A.G."/>
            <person name="Puechmaille S.J."/>
            <person name="Fedrigo O."/>
            <person name="Jarvis E.D."/>
            <person name="Hiller M."/>
            <person name="Vernes S.C."/>
            <person name="Myers E.W."/>
            <person name="Teeling E.C."/>
        </authorList>
    </citation>
    <scope>NUCLEOTIDE SEQUENCE [LARGE SCALE GENOMIC DNA]</scope>
    <source>
        <strain evidence="1">Bat1K_MPI-CBG_1</strain>
    </source>
</reference>
<dbReference type="EMBL" id="JABVXQ010000014">
    <property type="protein sequence ID" value="KAF6078287.1"/>
    <property type="molecule type" value="Genomic_DNA"/>
</dbReference>
<accession>A0A833YPZ4</accession>
<gene>
    <name evidence="1" type="ORF">HJG60_009148</name>
</gene>
<name>A0A833YPZ4_9CHIR</name>
<evidence type="ECO:0000313" key="1">
    <source>
        <dbReference type="EMBL" id="KAF6078287.1"/>
    </source>
</evidence>
<comment type="caution">
    <text evidence="1">The sequence shown here is derived from an EMBL/GenBank/DDBJ whole genome shotgun (WGS) entry which is preliminary data.</text>
</comment>
<sequence length="250" mass="26802">MGSATRTPPLLRRQRGGCSCVLCLLPWTQVRPPRLDVWLAEVACLRQSRVCGGRDGGLLGPHLWTVTRWQRNWAERQPQVQVTASAEGHCCGLGGLGAKLPSGLGTGTGCHSLDPPPGLPGVPQLAGGVHTSPALPFWPADGLGWSPFLLGKRTCLETGRDLNCQLLSQFFQNFVCGREVHQGGGTLSDAGLGAPRAFPGEISLHEVLGHYLPLPHQLGQEHSSRFQFTVLKQGWRGIPGSKLPNTRAPP</sequence>